<evidence type="ECO:0000256" key="3">
    <source>
        <dbReference type="ARBA" id="ARBA00022679"/>
    </source>
</evidence>
<dbReference type="EMBL" id="LPWG01000004">
    <property type="protein sequence ID" value="ODS00719.1"/>
    <property type="molecule type" value="Genomic_DNA"/>
</dbReference>
<evidence type="ECO:0000259" key="9">
    <source>
        <dbReference type="Pfam" id="PF20142"/>
    </source>
</evidence>
<dbReference type="CDD" id="cd16913">
    <property type="entry name" value="YkuD_like"/>
    <property type="match status" value="1"/>
</dbReference>
<evidence type="ECO:0000256" key="5">
    <source>
        <dbReference type="ARBA" id="ARBA00022984"/>
    </source>
</evidence>
<organism evidence="10 11">
    <name type="scientific">Methyloceanibacter methanicus</name>
    <dbReference type="NCBI Taxonomy" id="1774968"/>
    <lineage>
        <taxon>Bacteria</taxon>
        <taxon>Pseudomonadati</taxon>
        <taxon>Pseudomonadota</taxon>
        <taxon>Alphaproteobacteria</taxon>
        <taxon>Hyphomicrobiales</taxon>
        <taxon>Hyphomicrobiaceae</taxon>
        <taxon>Methyloceanibacter</taxon>
    </lineage>
</organism>
<dbReference type="AlphaFoldDB" id="A0A1E3W4I6"/>
<dbReference type="Pfam" id="PF20142">
    <property type="entry name" value="Scaffold"/>
    <property type="match status" value="1"/>
</dbReference>
<keyword evidence="11" id="KW-1185">Reference proteome</keyword>
<dbReference type="UniPathway" id="UPA00219"/>
<feature type="compositionally biased region" description="Low complexity" evidence="7">
    <location>
        <begin position="421"/>
        <end position="433"/>
    </location>
</feature>
<evidence type="ECO:0000256" key="4">
    <source>
        <dbReference type="ARBA" id="ARBA00022960"/>
    </source>
</evidence>
<evidence type="ECO:0000256" key="1">
    <source>
        <dbReference type="ARBA" id="ARBA00004752"/>
    </source>
</evidence>
<proteinExistence type="inferred from homology"/>
<evidence type="ECO:0000313" key="11">
    <source>
        <dbReference type="Proteomes" id="UP000094501"/>
    </source>
</evidence>
<keyword evidence="6" id="KW-0961">Cell wall biogenesis/degradation</keyword>
<comment type="caution">
    <text evidence="10">The sequence shown here is derived from an EMBL/GenBank/DDBJ whole genome shotgun (WGS) entry which is preliminary data.</text>
</comment>
<dbReference type="GO" id="GO:0016740">
    <property type="term" value="F:transferase activity"/>
    <property type="evidence" value="ECO:0007669"/>
    <property type="project" value="UniProtKB-KW"/>
</dbReference>
<gene>
    <name evidence="10" type="ORF">AUC68_14155</name>
</gene>
<name>A0A1E3W4I6_9HYPH</name>
<comment type="similarity">
    <text evidence="2">Belongs to the YkuD family.</text>
</comment>
<comment type="pathway">
    <text evidence="1">Cell wall biogenesis; peptidoglycan biosynthesis.</text>
</comment>
<dbReference type="PANTHER" id="PTHR41533">
    <property type="entry name" value="L,D-TRANSPEPTIDASE HI_1667-RELATED"/>
    <property type="match status" value="1"/>
</dbReference>
<keyword evidence="5" id="KW-0573">Peptidoglycan synthesis</keyword>
<dbReference type="InterPro" id="IPR052905">
    <property type="entry name" value="LD-transpeptidase_YkuD-like"/>
</dbReference>
<dbReference type="Pfam" id="PF03734">
    <property type="entry name" value="YkuD"/>
    <property type="match status" value="1"/>
</dbReference>
<evidence type="ECO:0000256" key="2">
    <source>
        <dbReference type="ARBA" id="ARBA00005992"/>
    </source>
</evidence>
<dbReference type="OrthoDB" id="9778545at2"/>
<feature type="region of interest" description="Disordered" evidence="7">
    <location>
        <begin position="417"/>
        <end position="453"/>
    </location>
</feature>
<dbReference type="Proteomes" id="UP000094501">
    <property type="component" value="Unassembled WGS sequence"/>
</dbReference>
<reference evidence="10 11" key="1">
    <citation type="journal article" date="2016" name="Environ. Microbiol.">
        <title>New Methyloceanibacter diversity from North Sea sediments includes methanotroph containing solely the soluble methane monooxygenase.</title>
        <authorList>
            <person name="Vekeman B."/>
            <person name="Kerckhof F.M."/>
            <person name="Cremers G."/>
            <person name="de Vos P."/>
            <person name="Vandamme P."/>
            <person name="Boon N."/>
            <person name="Op den Camp H.J."/>
            <person name="Heylen K."/>
        </authorList>
    </citation>
    <scope>NUCLEOTIDE SEQUENCE [LARGE SCALE GENOMIC DNA]</scope>
    <source>
        <strain evidence="10 11">R-67174</strain>
    </source>
</reference>
<dbReference type="InterPro" id="IPR045380">
    <property type="entry name" value="LD_TPept_scaffold_dom"/>
</dbReference>
<dbReference type="GO" id="GO:0009252">
    <property type="term" value="P:peptidoglycan biosynthetic process"/>
    <property type="evidence" value="ECO:0007669"/>
    <property type="project" value="UniProtKB-UniPathway"/>
</dbReference>
<accession>A0A1E3W4I6</accession>
<evidence type="ECO:0000313" key="10">
    <source>
        <dbReference type="EMBL" id="ODS00719.1"/>
    </source>
</evidence>
<evidence type="ECO:0000256" key="7">
    <source>
        <dbReference type="SAM" id="MobiDB-lite"/>
    </source>
</evidence>
<dbReference type="STRING" id="1774968.AUC68_14155"/>
<dbReference type="InterPro" id="IPR005490">
    <property type="entry name" value="LD_TPept_cat_dom"/>
</dbReference>
<dbReference type="GO" id="GO:0071555">
    <property type="term" value="P:cell wall organization"/>
    <property type="evidence" value="ECO:0007669"/>
    <property type="project" value="UniProtKB-KW"/>
</dbReference>
<dbReference type="InterPro" id="IPR038063">
    <property type="entry name" value="Transpep_catalytic_dom"/>
</dbReference>
<dbReference type="SUPFAM" id="SSF141523">
    <property type="entry name" value="L,D-transpeptidase catalytic domain-like"/>
    <property type="match status" value="1"/>
</dbReference>
<dbReference type="PANTHER" id="PTHR41533:SF2">
    <property type="entry name" value="BLR7131 PROTEIN"/>
    <property type="match status" value="1"/>
</dbReference>
<dbReference type="RefSeq" id="WP_069436308.1">
    <property type="nucleotide sequence ID" value="NZ_LPWG01000004.1"/>
</dbReference>
<evidence type="ECO:0000256" key="6">
    <source>
        <dbReference type="ARBA" id="ARBA00023316"/>
    </source>
</evidence>
<feature type="domain" description="L,D-transpeptidase scaffold" evidence="9">
    <location>
        <begin position="19"/>
        <end position="153"/>
    </location>
</feature>
<sequence>MQLEKPSVEKEQHTDDIAALRAFYETRTGPALWLTTAGLSDNGEAVLKVVASADEWGLDPTAFPVPPKDYEPSTAEDQAATELAISLAALKYARAARGGLVAPKEISELYEYSPAVRPPEEVLKELAVASAPDTVLLGLHPKHEQFAKLRTVLGKAKSEDEDLLLRRNMDRWRWMPEQLGASYVWLNIPEFMLHVVEDGKTVESEKVVVGAAGSPTPILTADMTEIVLNPERIVPSYVIRRDVLPKLRGAGSFFGGSGNTAILDQYGLTVKRGGKTVDPKTIDWKKVNVSTLTFVQKPGRTNIMGKVQFLYPNDRKVFMRDTTFHGKFARDTRAEGDKDPRVDNADKLAVRILAASNGSSAANVRQQIASGKTSRVKLTKPIPVHMTYFTAVVDDAGTLQTFKDVYKLDGLSAAVKKEATSSESAATPSSPDEAPTPAPQRKPINGSLAKTSP</sequence>
<evidence type="ECO:0000259" key="8">
    <source>
        <dbReference type="Pfam" id="PF03734"/>
    </source>
</evidence>
<feature type="domain" description="L,D-TPase catalytic" evidence="8">
    <location>
        <begin position="182"/>
        <end position="319"/>
    </location>
</feature>
<keyword evidence="3" id="KW-0808">Transferase</keyword>
<dbReference type="GO" id="GO:0008360">
    <property type="term" value="P:regulation of cell shape"/>
    <property type="evidence" value="ECO:0007669"/>
    <property type="project" value="UniProtKB-KW"/>
</dbReference>
<keyword evidence="4" id="KW-0133">Cell shape</keyword>
<dbReference type="GO" id="GO:0004180">
    <property type="term" value="F:carboxypeptidase activity"/>
    <property type="evidence" value="ECO:0007669"/>
    <property type="project" value="UniProtKB-ARBA"/>
</dbReference>
<protein>
    <submittedName>
        <fullName evidence="10">Uncharacterized protein</fullName>
    </submittedName>
</protein>